<keyword evidence="1" id="KW-0732">Signal</keyword>
<name>A0A1H9A271_9ACTN</name>
<dbReference type="STRING" id="1036181.SAMN05421756_101448"/>
<sequence>MTRTTRRGFLALGLVSAAGLALAGSAEPALAAAVTVGGLQFDVPDDLRPAAAGAELGGGTWQWRGVRGTPAGAAGFMVVLARADLDSTDGGEVVGLMLADGLDGHLPGLVVGSRRSRSMPGGGEQLRLDLTYGSAPRTLRGTLLVATREDRPAAVLAVLGDDTLTAGDLATVLDSARWAS</sequence>
<dbReference type="AlphaFoldDB" id="A0A1H9A271"/>
<evidence type="ECO:0000313" key="2">
    <source>
        <dbReference type="EMBL" id="SEP70770.1"/>
    </source>
</evidence>
<evidence type="ECO:0008006" key="4">
    <source>
        <dbReference type="Google" id="ProtNLM"/>
    </source>
</evidence>
<gene>
    <name evidence="2" type="ORF">SAMN05421756_101448</name>
</gene>
<dbReference type="PROSITE" id="PS51318">
    <property type="entry name" value="TAT"/>
    <property type="match status" value="1"/>
</dbReference>
<dbReference type="OrthoDB" id="9921713at2"/>
<evidence type="ECO:0000256" key="1">
    <source>
        <dbReference type="SAM" id="SignalP"/>
    </source>
</evidence>
<dbReference type="EMBL" id="FOFA01000001">
    <property type="protein sequence ID" value="SEP70770.1"/>
    <property type="molecule type" value="Genomic_DNA"/>
</dbReference>
<feature type="signal peptide" evidence="1">
    <location>
        <begin position="1"/>
        <end position="31"/>
    </location>
</feature>
<accession>A0A1H9A271</accession>
<protein>
    <recommendedName>
        <fullName evidence="4">Tat (Twin-arginine translocation) pathway signal sequence</fullName>
    </recommendedName>
</protein>
<reference evidence="3" key="1">
    <citation type="submission" date="2016-10" db="EMBL/GenBank/DDBJ databases">
        <authorList>
            <person name="Varghese N."/>
            <person name="Submissions S."/>
        </authorList>
    </citation>
    <scope>NUCLEOTIDE SEQUENCE [LARGE SCALE GENOMIC DNA]</scope>
    <source>
        <strain evidence="3">CGMCC 4.6856</strain>
    </source>
</reference>
<proteinExistence type="predicted"/>
<organism evidence="2 3">
    <name type="scientific">Microlunatus flavus</name>
    <dbReference type="NCBI Taxonomy" id="1036181"/>
    <lineage>
        <taxon>Bacteria</taxon>
        <taxon>Bacillati</taxon>
        <taxon>Actinomycetota</taxon>
        <taxon>Actinomycetes</taxon>
        <taxon>Propionibacteriales</taxon>
        <taxon>Propionibacteriaceae</taxon>
        <taxon>Microlunatus</taxon>
    </lineage>
</organism>
<dbReference type="Proteomes" id="UP000198504">
    <property type="component" value="Unassembled WGS sequence"/>
</dbReference>
<keyword evidence="3" id="KW-1185">Reference proteome</keyword>
<dbReference type="InterPro" id="IPR006311">
    <property type="entry name" value="TAT_signal"/>
</dbReference>
<evidence type="ECO:0000313" key="3">
    <source>
        <dbReference type="Proteomes" id="UP000198504"/>
    </source>
</evidence>
<dbReference type="RefSeq" id="WP_139209712.1">
    <property type="nucleotide sequence ID" value="NZ_FOFA01000001.1"/>
</dbReference>
<feature type="chain" id="PRO_5011646094" description="Tat (Twin-arginine translocation) pathway signal sequence" evidence="1">
    <location>
        <begin position="32"/>
        <end position="180"/>
    </location>
</feature>